<dbReference type="SUPFAM" id="SSF51658">
    <property type="entry name" value="Xylose isomerase-like"/>
    <property type="match status" value="1"/>
</dbReference>
<dbReference type="EMBL" id="LT629749">
    <property type="protein sequence ID" value="SDS79392.1"/>
    <property type="molecule type" value="Genomic_DNA"/>
</dbReference>
<reference evidence="2 3" key="1">
    <citation type="submission" date="2016-10" db="EMBL/GenBank/DDBJ databases">
        <authorList>
            <person name="de Groot N.N."/>
        </authorList>
    </citation>
    <scope>NUCLEOTIDE SEQUENCE [LARGE SCALE GENOMIC DNA]</scope>
    <source>
        <strain evidence="2 3">DSM 21741</strain>
    </source>
</reference>
<proteinExistence type="predicted"/>
<dbReference type="InterPro" id="IPR036237">
    <property type="entry name" value="Xyl_isomerase-like_sf"/>
</dbReference>
<dbReference type="PANTHER" id="PTHR12110">
    <property type="entry name" value="HYDROXYPYRUVATE ISOMERASE"/>
    <property type="match status" value="1"/>
</dbReference>
<dbReference type="RefSeq" id="WP_231930007.1">
    <property type="nucleotide sequence ID" value="NZ_LT629749.1"/>
</dbReference>
<accession>A0A1H1V3U1</accession>
<evidence type="ECO:0000259" key="1">
    <source>
        <dbReference type="Pfam" id="PF01261"/>
    </source>
</evidence>
<dbReference type="Gene3D" id="3.20.20.150">
    <property type="entry name" value="Divalent-metal-dependent TIM barrel enzymes"/>
    <property type="match status" value="1"/>
</dbReference>
<dbReference type="GO" id="GO:0016853">
    <property type="term" value="F:isomerase activity"/>
    <property type="evidence" value="ECO:0007669"/>
    <property type="project" value="UniProtKB-KW"/>
</dbReference>
<evidence type="ECO:0000313" key="3">
    <source>
        <dbReference type="Proteomes" id="UP000199092"/>
    </source>
</evidence>
<dbReference type="InterPro" id="IPR050312">
    <property type="entry name" value="IolE/XylAMocC-like"/>
</dbReference>
<gene>
    <name evidence="2" type="ORF">SAMN04488543_2391</name>
</gene>
<evidence type="ECO:0000313" key="2">
    <source>
        <dbReference type="EMBL" id="SDS79392.1"/>
    </source>
</evidence>
<keyword evidence="2" id="KW-0413">Isomerase</keyword>
<dbReference type="Proteomes" id="UP000199092">
    <property type="component" value="Chromosome I"/>
</dbReference>
<protein>
    <submittedName>
        <fullName evidence="2">Sugar phosphate isomerase/epimerase</fullName>
    </submittedName>
</protein>
<name>A0A1H1V3U1_9ACTN</name>
<dbReference type="STRING" id="546871.SAMN04488543_2391"/>
<organism evidence="2 3">
    <name type="scientific">Friedmanniella luteola</name>
    <dbReference type="NCBI Taxonomy" id="546871"/>
    <lineage>
        <taxon>Bacteria</taxon>
        <taxon>Bacillati</taxon>
        <taxon>Actinomycetota</taxon>
        <taxon>Actinomycetes</taxon>
        <taxon>Propionibacteriales</taxon>
        <taxon>Nocardioidaceae</taxon>
        <taxon>Friedmanniella</taxon>
    </lineage>
</organism>
<dbReference type="PANTHER" id="PTHR12110:SF21">
    <property type="entry name" value="XYLOSE ISOMERASE-LIKE TIM BARREL DOMAIN-CONTAINING PROTEIN"/>
    <property type="match status" value="1"/>
</dbReference>
<dbReference type="InterPro" id="IPR013022">
    <property type="entry name" value="Xyl_isomerase-like_TIM-brl"/>
</dbReference>
<sequence length="355" mass="39214">MSDDARPRLREATGRAVPQQPRPVTLFTGQWADLPFTEVCRLAGSWGYDGLEIACWGDHFDVVQAAADPAYVQAKKDVLAEHGLGCWAISNHLSGQAVGDATIDQRHQNMLPPRVWGDGDPEGVRQRAAEEMKTTARAAAAFGVGTVVGFTGSAIWHYLAMFPPVGDDVIRAGYQDFADRWNPVLDVFEEVGVRFAHEVHPSEIAYDYWSTKATLEAIGHRKGFGLNFDPSHMLWQGLDYVGFLHDFGPLISNVHCKDTKLRMRDGRNSVLGSHLPWADPRRGWDFISTGHGDMRWEDIFRMLNHIGYTGPVSVEWEDAGMDRLDGAPEALDFIRSMNAITPSAAAFDAAFSSAG</sequence>
<keyword evidence="3" id="KW-1185">Reference proteome</keyword>
<dbReference type="Pfam" id="PF01261">
    <property type="entry name" value="AP_endonuc_2"/>
    <property type="match status" value="1"/>
</dbReference>
<feature type="domain" description="Xylose isomerase-like TIM barrel" evidence="1">
    <location>
        <begin position="41"/>
        <end position="336"/>
    </location>
</feature>
<dbReference type="AlphaFoldDB" id="A0A1H1V3U1"/>